<dbReference type="PROSITE" id="PS51257">
    <property type="entry name" value="PROKAR_LIPOPROTEIN"/>
    <property type="match status" value="1"/>
</dbReference>
<reference evidence="4" key="1">
    <citation type="submission" date="2022-11" db="EMBL/GenBank/DDBJ databases">
        <title>Centuries of genome instability and evolution in soft-shell clam transmissible cancer (bioRxiv).</title>
        <authorList>
            <person name="Hart S.F.M."/>
            <person name="Yonemitsu M.A."/>
            <person name="Giersch R.M."/>
            <person name="Beal B.F."/>
            <person name="Arriagada G."/>
            <person name="Davis B.W."/>
            <person name="Ostrander E.A."/>
            <person name="Goff S.P."/>
            <person name="Metzger M.J."/>
        </authorList>
    </citation>
    <scope>NUCLEOTIDE SEQUENCE</scope>
    <source>
        <strain evidence="4">MELC-2E11</strain>
        <tissue evidence="4">Siphon/mantle</tissue>
    </source>
</reference>
<dbReference type="PANTHER" id="PTHR48071">
    <property type="entry name" value="SRCR DOMAIN-CONTAINING PROTEIN"/>
    <property type="match status" value="1"/>
</dbReference>
<dbReference type="InterPro" id="IPR001190">
    <property type="entry name" value="SRCR"/>
</dbReference>
<organism evidence="4 5">
    <name type="scientific">Mya arenaria</name>
    <name type="common">Soft-shell clam</name>
    <dbReference type="NCBI Taxonomy" id="6604"/>
    <lineage>
        <taxon>Eukaryota</taxon>
        <taxon>Metazoa</taxon>
        <taxon>Spiralia</taxon>
        <taxon>Lophotrochozoa</taxon>
        <taxon>Mollusca</taxon>
        <taxon>Bivalvia</taxon>
        <taxon>Autobranchia</taxon>
        <taxon>Heteroconchia</taxon>
        <taxon>Euheterodonta</taxon>
        <taxon>Imparidentia</taxon>
        <taxon>Neoheterodontei</taxon>
        <taxon>Myida</taxon>
        <taxon>Myoidea</taxon>
        <taxon>Myidae</taxon>
        <taxon>Mya</taxon>
    </lineage>
</organism>
<dbReference type="Gene3D" id="3.10.250.10">
    <property type="entry name" value="SRCR-like domain"/>
    <property type="match status" value="1"/>
</dbReference>
<evidence type="ECO:0000256" key="2">
    <source>
        <dbReference type="PROSITE-ProRule" id="PRU00196"/>
    </source>
</evidence>
<gene>
    <name evidence="4" type="ORF">MAR_015612</name>
</gene>
<dbReference type="SMART" id="SM00202">
    <property type="entry name" value="SR"/>
    <property type="match status" value="1"/>
</dbReference>
<proteinExistence type="predicted"/>
<dbReference type="InterPro" id="IPR036772">
    <property type="entry name" value="SRCR-like_dom_sf"/>
</dbReference>
<name>A0ABY7FLT9_MYAAR</name>
<evidence type="ECO:0000313" key="5">
    <source>
        <dbReference type="Proteomes" id="UP001164746"/>
    </source>
</evidence>
<keyword evidence="1 2" id="KW-1015">Disulfide bond</keyword>
<evidence type="ECO:0000256" key="1">
    <source>
        <dbReference type="ARBA" id="ARBA00023157"/>
    </source>
</evidence>
<evidence type="ECO:0000259" key="3">
    <source>
        <dbReference type="PROSITE" id="PS50287"/>
    </source>
</evidence>
<feature type="disulfide bond" evidence="2">
    <location>
        <begin position="397"/>
        <end position="407"/>
    </location>
</feature>
<dbReference type="Pfam" id="PF00530">
    <property type="entry name" value="SRCR"/>
    <property type="match status" value="1"/>
</dbReference>
<dbReference type="PROSITE" id="PS50287">
    <property type="entry name" value="SRCR_2"/>
    <property type="match status" value="1"/>
</dbReference>
<protein>
    <submittedName>
        <fullName evidence="4">DMBT1-like protein</fullName>
    </submittedName>
</protein>
<evidence type="ECO:0000313" key="4">
    <source>
        <dbReference type="EMBL" id="WAR21638.1"/>
    </source>
</evidence>
<sequence>MEVARAAWVTDGQPRDHPEIMICHCLIVLVIACSGSCARRGKLKAKFEMLESYMLKELVSIREEVKDLYLRVETMENATQASVQRTGILLADTYSNSLVTNKISEDIYKRVSEEILILRAIYSSQKEQFRELESSVKDMNARVNRQCINLTLATEGTSDKLRGVPTNVNGMEASCERSIRDMLDDVHRNVSNVVIHGEEKVNEAINEMTKKHNDLQITLQNYFKTYEKKINAKLAVKFDNISERLNDRLSLVINQTFIKINKLIAANPLNGSGIYNIPDIICKNNISDNTQTLNCSGTVRNLRNGYYFSPCHPNIRLAKASLYDSTGVQGRLEVFKTVWGTVCDDSFEINKQGVNKRTLTNNVNVVCRTFGFEHCKGLTDGEMAPGNGRILMDNVECSGGEKSFIDCSHPGWGVTNCGHGEDVGFQMWN</sequence>
<feature type="domain" description="SRCR" evidence="3">
    <location>
        <begin position="315"/>
        <end position="428"/>
    </location>
</feature>
<dbReference type="SUPFAM" id="SSF56487">
    <property type="entry name" value="SRCR-like"/>
    <property type="match status" value="1"/>
</dbReference>
<comment type="caution">
    <text evidence="2">Lacks conserved residue(s) required for the propagation of feature annotation.</text>
</comment>
<dbReference type="PRINTS" id="PR00258">
    <property type="entry name" value="SPERACTRCPTR"/>
</dbReference>
<dbReference type="PANTHER" id="PTHR48071:SF18">
    <property type="entry name" value="DELETED IN MALIGNANT BRAIN TUMORS 1 PROTEIN-RELATED"/>
    <property type="match status" value="1"/>
</dbReference>
<keyword evidence="5" id="KW-1185">Reference proteome</keyword>
<accession>A0ABY7FLT9</accession>
<dbReference type="EMBL" id="CP111023">
    <property type="protein sequence ID" value="WAR21638.1"/>
    <property type="molecule type" value="Genomic_DNA"/>
</dbReference>
<dbReference type="Proteomes" id="UP001164746">
    <property type="component" value="Chromosome 12"/>
</dbReference>